<dbReference type="RefSeq" id="WP_379077146.1">
    <property type="nucleotide sequence ID" value="NZ_JBHTJW010000003.1"/>
</dbReference>
<organism evidence="2 3">
    <name type="scientific">Methylophilus glucosoxydans</name>
    <dbReference type="NCBI Taxonomy" id="752553"/>
    <lineage>
        <taxon>Bacteria</taxon>
        <taxon>Pseudomonadati</taxon>
        <taxon>Pseudomonadota</taxon>
        <taxon>Betaproteobacteria</taxon>
        <taxon>Nitrosomonadales</taxon>
        <taxon>Methylophilaceae</taxon>
        <taxon>Methylophilus</taxon>
    </lineage>
</organism>
<feature type="signal peptide" evidence="1">
    <location>
        <begin position="1"/>
        <end position="20"/>
    </location>
</feature>
<dbReference type="PANTHER" id="PTHR40590">
    <property type="entry name" value="CYTOPLASMIC PROTEIN-RELATED"/>
    <property type="match status" value="1"/>
</dbReference>
<evidence type="ECO:0000313" key="2">
    <source>
        <dbReference type="EMBL" id="MFD0930533.1"/>
    </source>
</evidence>
<dbReference type="EMBL" id="JBHTJW010000003">
    <property type="protein sequence ID" value="MFD0930533.1"/>
    <property type="molecule type" value="Genomic_DNA"/>
</dbReference>
<reference evidence="3" key="1">
    <citation type="journal article" date="2019" name="Int. J. Syst. Evol. Microbiol.">
        <title>The Global Catalogue of Microorganisms (GCM) 10K type strain sequencing project: providing services to taxonomists for standard genome sequencing and annotation.</title>
        <authorList>
            <consortium name="The Broad Institute Genomics Platform"/>
            <consortium name="The Broad Institute Genome Sequencing Center for Infectious Disease"/>
            <person name="Wu L."/>
            <person name="Ma J."/>
        </authorList>
    </citation>
    <scope>NUCLEOTIDE SEQUENCE [LARGE SCALE GENOMIC DNA]</scope>
    <source>
        <strain evidence="3">CCUG 59685</strain>
    </source>
</reference>
<feature type="chain" id="PRO_5047226486" evidence="1">
    <location>
        <begin position="21"/>
        <end position="282"/>
    </location>
</feature>
<keyword evidence="1" id="KW-0732">Signal</keyword>
<name>A0ABW3GLK1_9PROT</name>
<dbReference type="Pfam" id="PF01963">
    <property type="entry name" value="TraB_PrgY_gumN"/>
    <property type="match status" value="1"/>
</dbReference>
<protein>
    <submittedName>
        <fullName evidence="2">TraB/GumN family protein</fullName>
    </submittedName>
</protein>
<evidence type="ECO:0000313" key="3">
    <source>
        <dbReference type="Proteomes" id="UP001597106"/>
    </source>
</evidence>
<dbReference type="InterPro" id="IPR047111">
    <property type="entry name" value="YbaP-like"/>
</dbReference>
<keyword evidence="3" id="KW-1185">Reference proteome</keyword>
<comment type="caution">
    <text evidence="2">The sequence shown here is derived from an EMBL/GenBank/DDBJ whole genome shotgun (WGS) entry which is preliminary data.</text>
</comment>
<sequence length="282" mass="31465">MRSVRLFALCLLMVTPLLQAAEKGLFWQLEAPNGQVSYLFGTMHTDDNRVTNFSAPVIQALKNVNMFMLEVAEAPPVSLLQMPDSNLKQLLSEAELQQVAALADMHVIPMDAVVKMKPWLLAVMFDLPKPQTPFAQDLLLKAKAEEFDKRIVGLESAQAHFGVMDSLSMDEQLLMLRAVLKRSLKQKEQDFERLMKAYLAGDAEQVANMDDAMTRGILPAALWQRMRVKLLDERNVVMAERSLEQARQGSVFIAVGAAHLAGKNGLLQAFRQAGFKVTAIKK</sequence>
<evidence type="ECO:0000256" key="1">
    <source>
        <dbReference type="SAM" id="SignalP"/>
    </source>
</evidence>
<gene>
    <name evidence="2" type="ORF">ACFQ1T_12175</name>
</gene>
<dbReference type="InterPro" id="IPR002816">
    <property type="entry name" value="TraB/PrgY/GumN_fam"/>
</dbReference>
<dbReference type="CDD" id="cd14789">
    <property type="entry name" value="Tiki"/>
    <property type="match status" value="1"/>
</dbReference>
<dbReference type="PANTHER" id="PTHR40590:SF1">
    <property type="entry name" value="CYTOPLASMIC PROTEIN"/>
    <property type="match status" value="1"/>
</dbReference>
<proteinExistence type="predicted"/>
<accession>A0ABW3GLK1</accession>
<dbReference type="Proteomes" id="UP001597106">
    <property type="component" value="Unassembled WGS sequence"/>
</dbReference>